<reference evidence="4" key="1">
    <citation type="journal article" date="2019" name="Int. J. Syst. Evol. Microbiol.">
        <title>The Global Catalogue of Microorganisms (GCM) 10K type strain sequencing project: providing services to taxonomists for standard genome sequencing and annotation.</title>
        <authorList>
            <consortium name="The Broad Institute Genomics Platform"/>
            <consortium name="The Broad Institute Genome Sequencing Center for Infectious Disease"/>
            <person name="Wu L."/>
            <person name="Ma J."/>
        </authorList>
    </citation>
    <scope>NUCLEOTIDE SEQUENCE [LARGE SCALE GENOMIC DNA]</scope>
    <source>
        <strain evidence="4">CCUG 63418</strain>
    </source>
</reference>
<dbReference type="InterPro" id="IPR050312">
    <property type="entry name" value="IolE/XylAMocC-like"/>
</dbReference>
<evidence type="ECO:0000313" key="4">
    <source>
        <dbReference type="Proteomes" id="UP001596958"/>
    </source>
</evidence>
<dbReference type="GO" id="GO:0016853">
    <property type="term" value="F:isomerase activity"/>
    <property type="evidence" value="ECO:0007669"/>
    <property type="project" value="UniProtKB-KW"/>
</dbReference>
<dbReference type="EMBL" id="JBHTHU010000001">
    <property type="protein sequence ID" value="MFD0749065.1"/>
    <property type="molecule type" value="Genomic_DNA"/>
</dbReference>
<dbReference type="InterPro" id="IPR013022">
    <property type="entry name" value="Xyl_isomerase-like_TIM-brl"/>
</dbReference>
<evidence type="ECO:0000256" key="1">
    <source>
        <dbReference type="SAM" id="SignalP"/>
    </source>
</evidence>
<name>A0ABW2YT80_9SPHI</name>
<sequence length="308" mass="34295">MNRRRFIATTSGFAFSVAAAPAIARILPAKDVMDRIGMGTLLYRNQIKTRPEMVVTNELTLLDMPQHHRDVFGVKKLEFWSDHLMSFDKGYLNDLKGKIKAAGSELLNFQIDTSPADRTPYDLATLDEERRKAGVEQVKKWLDIAAILGTKCVRVNPGGPRNASVEQSIKSYQELVPVAKAKNITIITANHSGIERDPDKHLEIIKGAQGLYTQPDFGNYNNPTTMYDSLAKIIPHAYAVSAKVSNIALVDGKITTPQYDFDKCIQLTESMGFKGAYIMNQWGFIPQGVSTDDIGKFMVERIKANIKA</sequence>
<proteinExistence type="predicted"/>
<dbReference type="Pfam" id="PF01261">
    <property type="entry name" value="AP_endonuc_2"/>
    <property type="match status" value="1"/>
</dbReference>
<keyword evidence="3" id="KW-0413">Isomerase</keyword>
<dbReference type="Gene3D" id="3.20.20.150">
    <property type="entry name" value="Divalent-metal-dependent TIM barrel enzymes"/>
    <property type="match status" value="1"/>
</dbReference>
<keyword evidence="4" id="KW-1185">Reference proteome</keyword>
<feature type="domain" description="Xylose isomerase-like TIM barrel" evidence="2">
    <location>
        <begin position="77"/>
        <end position="279"/>
    </location>
</feature>
<comment type="caution">
    <text evidence="3">The sequence shown here is derived from an EMBL/GenBank/DDBJ whole genome shotgun (WGS) entry which is preliminary data.</text>
</comment>
<accession>A0ABW2YT80</accession>
<dbReference type="PANTHER" id="PTHR12110:SF53">
    <property type="entry name" value="BLR5974 PROTEIN"/>
    <property type="match status" value="1"/>
</dbReference>
<gene>
    <name evidence="3" type="ORF">ACFQZS_02855</name>
</gene>
<dbReference type="SUPFAM" id="SSF51658">
    <property type="entry name" value="Xylose isomerase-like"/>
    <property type="match status" value="1"/>
</dbReference>
<evidence type="ECO:0000313" key="3">
    <source>
        <dbReference type="EMBL" id="MFD0749065.1"/>
    </source>
</evidence>
<dbReference type="RefSeq" id="WP_377097109.1">
    <property type="nucleotide sequence ID" value="NZ_JBHTHU010000001.1"/>
</dbReference>
<feature type="signal peptide" evidence="1">
    <location>
        <begin position="1"/>
        <end position="24"/>
    </location>
</feature>
<keyword evidence="1" id="KW-0732">Signal</keyword>
<feature type="chain" id="PRO_5046203966" evidence="1">
    <location>
        <begin position="25"/>
        <end position="308"/>
    </location>
</feature>
<dbReference type="PANTHER" id="PTHR12110">
    <property type="entry name" value="HYDROXYPYRUVATE ISOMERASE"/>
    <property type="match status" value="1"/>
</dbReference>
<organism evidence="3 4">
    <name type="scientific">Mucilaginibacter calamicampi</name>
    <dbReference type="NCBI Taxonomy" id="1302352"/>
    <lineage>
        <taxon>Bacteria</taxon>
        <taxon>Pseudomonadati</taxon>
        <taxon>Bacteroidota</taxon>
        <taxon>Sphingobacteriia</taxon>
        <taxon>Sphingobacteriales</taxon>
        <taxon>Sphingobacteriaceae</taxon>
        <taxon>Mucilaginibacter</taxon>
    </lineage>
</organism>
<evidence type="ECO:0000259" key="2">
    <source>
        <dbReference type="Pfam" id="PF01261"/>
    </source>
</evidence>
<dbReference type="Proteomes" id="UP001596958">
    <property type="component" value="Unassembled WGS sequence"/>
</dbReference>
<protein>
    <submittedName>
        <fullName evidence="3">Sugar phosphate isomerase/epimerase family protein</fullName>
    </submittedName>
</protein>
<dbReference type="InterPro" id="IPR036237">
    <property type="entry name" value="Xyl_isomerase-like_sf"/>
</dbReference>